<gene>
    <name evidence="1" type="ORF">D5086_0000306770</name>
</gene>
<name>A0A4U5MHG7_POPAL</name>
<evidence type="ECO:0000313" key="1">
    <source>
        <dbReference type="EMBL" id="TKR68737.1"/>
    </source>
</evidence>
<reference evidence="1" key="1">
    <citation type="submission" date="2018-10" db="EMBL/GenBank/DDBJ databases">
        <title>Population genomic analysis revealed the cold adaptation of white poplar.</title>
        <authorList>
            <person name="Liu Y.-J."/>
        </authorList>
    </citation>
    <scope>NUCLEOTIDE SEQUENCE [LARGE SCALE GENOMIC DNA]</scope>
    <source>
        <strain evidence="1">PAL-ZL1</strain>
    </source>
</reference>
<comment type="caution">
    <text evidence="1">The sequence shown here is derived from an EMBL/GenBank/DDBJ whole genome shotgun (WGS) entry which is preliminary data.</text>
</comment>
<dbReference type="EMBL" id="RCHU01001198">
    <property type="protein sequence ID" value="TKR68737.1"/>
    <property type="molecule type" value="Genomic_DNA"/>
</dbReference>
<accession>A0A4U5MHG7</accession>
<proteinExistence type="predicted"/>
<sequence>MNLSNLPQAAIDPTTLPGGCTASHQSYKFKRGLHPRPSPSGLRCPQGIRNFLPAFNPPNPQVFTYHLDQDVLARDKWERGSKSIFKIARKSRLPSSPLHQPETIFKTSFGPKIPKPLAVTPLYELLDSVLEHERPRHLGDVRLPMLSSITPHF</sequence>
<protein>
    <submittedName>
        <fullName evidence="1">Uncharacterized protein</fullName>
    </submittedName>
</protein>
<organism evidence="1">
    <name type="scientific">Populus alba</name>
    <name type="common">White poplar</name>
    <dbReference type="NCBI Taxonomy" id="43335"/>
    <lineage>
        <taxon>Eukaryota</taxon>
        <taxon>Viridiplantae</taxon>
        <taxon>Streptophyta</taxon>
        <taxon>Embryophyta</taxon>
        <taxon>Tracheophyta</taxon>
        <taxon>Spermatophyta</taxon>
        <taxon>Magnoliopsida</taxon>
        <taxon>eudicotyledons</taxon>
        <taxon>Gunneridae</taxon>
        <taxon>Pentapetalae</taxon>
        <taxon>rosids</taxon>
        <taxon>fabids</taxon>
        <taxon>Malpighiales</taxon>
        <taxon>Salicaceae</taxon>
        <taxon>Saliceae</taxon>
        <taxon>Populus</taxon>
    </lineage>
</organism>
<dbReference type="AlphaFoldDB" id="A0A4U5MHG7"/>